<dbReference type="GO" id="GO:0016020">
    <property type="term" value="C:membrane"/>
    <property type="evidence" value="ECO:0007669"/>
    <property type="project" value="TreeGrafter"/>
</dbReference>
<feature type="region of interest" description="Disordered" evidence="1">
    <location>
        <begin position="59"/>
        <end position="83"/>
    </location>
</feature>
<dbReference type="InParanoid" id="A3LV23"/>
<dbReference type="OMA" id="PINLKEW"/>
<dbReference type="HOGENOM" id="CLU_882771_0_0_1"/>
<keyword evidence="2" id="KW-0812">Transmembrane</keyword>
<dbReference type="GeneID" id="4839137"/>
<proteinExistence type="predicted"/>
<gene>
    <name evidence="3" type="ORF">PICST_60748</name>
</gene>
<dbReference type="PANTHER" id="PTHR41807">
    <property type="entry name" value="GLUTATHIONE TRANSFERASE 3"/>
    <property type="match status" value="1"/>
</dbReference>
<dbReference type="EMBL" id="CP000499">
    <property type="protein sequence ID" value="ABN66696.1"/>
    <property type="molecule type" value="Genomic_DNA"/>
</dbReference>
<keyword evidence="2" id="KW-1133">Transmembrane helix</keyword>
<dbReference type="eggNOG" id="ENOG502S2H3">
    <property type="taxonomic scope" value="Eukaryota"/>
</dbReference>
<dbReference type="KEGG" id="pic:PICST_60748"/>
<evidence type="ECO:0000313" key="3">
    <source>
        <dbReference type="EMBL" id="ABN66696.1"/>
    </source>
</evidence>
<evidence type="ECO:0000313" key="4">
    <source>
        <dbReference type="Proteomes" id="UP000002258"/>
    </source>
</evidence>
<evidence type="ECO:0000256" key="2">
    <source>
        <dbReference type="SAM" id="Phobius"/>
    </source>
</evidence>
<name>A3LV23_PICST</name>
<accession>A3LV23</accession>
<dbReference type="InterPro" id="IPR038872">
    <property type="entry name" value="Put_GTT3"/>
</dbReference>
<keyword evidence="4" id="KW-1185">Reference proteome</keyword>
<feature type="transmembrane region" description="Helical" evidence="2">
    <location>
        <begin position="211"/>
        <end position="238"/>
    </location>
</feature>
<sequence length="337" mass="37878">MAEYSNLKKADLVSVLKKLGVHTVSKDTKKVLVDKVEKYIDETPNGSSIVSGLVEAQIDEEDENEAIDETTLNEEADDDEDDDAAEVIPTATESEAADEDDKDYEAPPPLSLKEWIADPLIEQWENVLSKVYEFTDSVGITVLEYSDDLREKLSKSITLNYLEVLVEFFIFIYTTVPLVALKDNGANLQLFKDNIPFLAESTILLPDFTALLAHSALSIFFVWFILAVLFPLTVSYFVNFTRRVLIFDNNEGAVARIYSYDPFTFALSKLVVFYLVSHNLAPFLTLSKGSCFPASVYNFVVVQLGYYLKFNAVLGPLPWILGASNILISIYSQFEEF</sequence>
<dbReference type="Proteomes" id="UP000002258">
    <property type="component" value="Chromosome 5"/>
</dbReference>
<keyword evidence="2" id="KW-0472">Membrane</keyword>
<dbReference type="OrthoDB" id="4034134at2759"/>
<dbReference type="STRING" id="322104.A3LV23"/>
<dbReference type="RefSeq" id="XP_001384725.1">
    <property type="nucleotide sequence ID" value="XM_001384688.1"/>
</dbReference>
<dbReference type="PANTHER" id="PTHR41807:SF1">
    <property type="entry name" value="GLUTATHIONE TRANSFERASE 3"/>
    <property type="match status" value="1"/>
</dbReference>
<dbReference type="AlphaFoldDB" id="A3LV23"/>
<protein>
    <submittedName>
        <fullName evidence="3">Uncharacterized protein</fullName>
    </submittedName>
</protein>
<organism evidence="3 4">
    <name type="scientific">Scheffersomyces stipitis (strain ATCC 58785 / CBS 6054 / NBRC 10063 / NRRL Y-11545)</name>
    <name type="common">Yeast</name>
    <name type="synonym">Pichia stipitis</name>
    <dbReference type="NCBI Taxonomy" id="322104"/>
    <lineage>
        <taxon>Eukaryota</taxon>
        <taxon>Fungi</taxon>
        <taxon>Dikarya</taxon>
        <taxon>Ascomycota</taxon>
        <taxon>Saccharomycotina</taxon>
        <taxon>Pichiomycetes</taxon>
        <taxon>Debaryomycetaceae</taxon>
        <taxon>Scheffersomyces</taxon>
    </lineage>
</organism>
<evidence type="ECO:0000256" key="1">
    <source>
        <dbReference type="SAM" id="MobiDB-lite"/>
    </source>
</evidence>
<reference evidence="3 4" key="1">
    <citation type="journal article" date="2007" name="Nat. Biotechnol.">
        <title>Genome sequence of the lignocellulose-bioconverting and xylose-fermenting yeast Pichia stipitis.</title>
        <authorList>
            <person name="Jeffries T.W."/>
            <person name="Grigoriev I.V."/>
            <person name="Grimwood J."/>
            <person name="Laplaza J.M."/>
            <person name="Aerts A."/>
            <person name="Salamov A."/>
            <person name="Schmutz J."/>
            <person name="Lindquist E."/>
            <person name="Dehal P."/>
            <person name="Shapiro H."/>
            <person name="Jin Y.S."/>
            <person name="Passoth V."/>
            <person name="Richardson P.M."/>
        </authorList>
    </citation>
    <scope>NUCLEOTIDE SEQUENCE [LARGE SCALE GENOMIC DNA]</scope>
    <source>
        <strain evidence="4">ATCC 58785 / CBS 6054 / NBRC 10063 / NRRL Y-11545</strain>
    </source>
</reference>
<feature type="transmembrane region" description="Helical" evidence="2">
    <location>
        <begin position="159"/>
        <end position="181"/>
    </location>
</feature>